<dbReference type="NCBIfam" id="NF033510">
    <property type="entry name" value="Ca_tandemer"/>
    <property type="match status" value="2"/>
</dbReference>
<dbReference type="EMBL" id="LT629779">
    <property type="protein sequence ID" value="SDT52459.1"/>
    <property type="molecule type" value="Genomic_DNA"/>
</dbReference>
<dbReference type="InterPro" id="IPR044016">
    <property type="entry name" value="Big_13"/>
</dbReference>
<dbReference type="AlphaFoldDB" id="A0A1H2B3D0"/>
<dbReference type="Gene3D" id="2.60.40.10">
    <property type="entry name" value="Immunoglobulins"/>
    <property type="match status" value="2"/>
</dbReference>
<dbReference type="InterPro" id="IPR058094">
    <property type="entry name" value="Ig-like_OmpL47-like"/>
</dbReference>
<reference evidence="3" key="1">
    <citation type="submission" date="2016-10" db="EMBL/GenBank/DDBJ databases">
        <authorList>
            <person name="Varghese N."/>
            <person name="Submissions S."/>
        </authorList>
    </citation>
    <scope>NUCLEOTIDE SEQUENCE [LARGE SCALE GENOMIC DNA]</scope>
    <source>
        <strain evidence="3">IMMIB L-1606</strain>
    </source>
</reference>
<accession>A0A1H2B3D0</accession>
<name>A0A1H2B3D0_9MICC</name>
<dbReference type="RefSeq" id="WP_091722469.1">
    <property type="nucleotide sequence ID" value="NZ_LT629779.1"/>
</dbReference>
<dbReference type="NCBIfam" id="NF047446">
    <property type="entry name" value="barrel_OmpL47"/>
    <property type="match status" value="1"/>
</dbReference>
<dbReference type="InterPro" id="IPR013783">
    <property type="entry name" value="Ig-like_fold"/>
</dbReference>
<sequence length="711" mass="68952">MSLATLIPALLRGRPSRKLTVVWVATALLLLLGTGSAAYAFWASTTSSSNAAAAADALTPGSKPAVSASGSSLSVTWAGGTTVNGRAATGYTVTRYAVASGGAGIPATGGCAGTVTTLSCTEQNVQGGIWYYTVTPAIALWTGVESPRSNGTSNDASAPVATVSGISPTPNTAGWNSSSPVTVSITAGDGASGSGVASISYAVDGGAQQTVGAAVASILVSGDGTHIVSYFATDKVGNAGTVQSQTVRIDTQAPAAPGLTVPAFANSANVAAVPVSGTTESGAKITLTAADTGAAHSATPVTATADGGGNWSATLNLSSLDQGAVAFSATATDAAGNVSAAKTASSVKETVAPAAAQSLGVPAYVNISTASSAQISGTAETGATVKISATSPGSAQPVTGTATAIGGNWSANLNLSSLRDGTVTYTVTVTDAAGNTGTAATATSTKDTVAPVLRLDTPPNILASTVTGYAVSGTSDSGSAVSVTVTDAATSIPATASGATWNTGPLNLSALKDTSSTAPVVALTITATTTDAAGNSTTVTSAVTKDTKAPTVDVTLQNAGGTLGKAEQGDTLTIQFSEAMESSKICSTWTNSAQTLSGNNNVVVNISTSNVLTVTSTSCTLNLGSITLGANAKYGSAGALSFNGNGNASNMSTVTWDGSTTLTIKLGKSTGGTSGTTTTPDVPVYTAGTGLTDAAGNALGTGPFNGTSSRF</sequence>
<dbReference type="Proteomes" id="UP000198751">
    <property type="component" value="Chromosome I"/>
</dbReference>
<keyword evidence="3" id="KW-1185">Reference proteome</keyword>
<dbReference type="Gene3D" id="3.30.1920.20">
    <property type="match status" value="1"/>
</dbReference>
<gene>
    <name evidence="2" type="ORF">SAMN04489743_3382</name>
</gene>
<evidence type="ECO:0000259" key="1">
    <source>
        <dbReference type="Pfam" id="PF19077"/>
    </source>
</evidence>
<evidence type="ECO:0000313" key="2">
    <source>
        <dbReference type="EMBL" id="SDT52459.1"/>
    </source>
</evidence>
<organism evidence="2 3">
    <name type="scientific">Pseudarthrobacter equi</name>
    <dbReference type="NCBI Taxonomy" id="728066"/>
    <lineage>
        <taxon>Bacteria</taxon>
        <taxon>Bacillati</taxon>
        <taxon>Actinomycetota</taxon>
        <taxon>Actinomycetes</taxon>
        <taxon>Micrococcales</taxon>
        <taxon>Micrococcaceae</taxon>
        <taxon>Pseudarthrobacter</taxon>
    </lineage>
</organism>
<evidence type="ECO:0000313" key="3">
    <source>
        <dbReference type="Proteomes" id="UP000198751"/>
    </source>
</evidence>
<dbReference type="Pfam" id="PF19077">
    <property type="entry name" value="Big_13"/>
    <property type="match status" value="1"/>
</dbReference>
<dbReference type="GO" id="GO:0005975">
    <property type="term" value="P:carbohydrate metabolic process"/>
    <property type="evidence" value="ECO:0007669"/>
    <property type="project" value="UniProtKB-ARBA"/>
</dbReference>
<feature type="domain" description="Bacterial Ig-like" evidence="1">
    <location>
        <begin position="360"/>
        <end position="448"/>
    </location>
</feature>
<proteinExistence type="predicted"/>
<dbReference type="OrthoDB" id="3298563at2"/>
<protein>
    <submittedName>
        <fullName evidence="2">Ig-like domain (Group 3)</fullName>
    </submittedName>
</protein>